<protein>
    <submittedName>
        <fullName evidence="1">Uncharacterized protein</fullName>
    </submittedName>
</protein>
<dbReference type="Proteomes" id="UP000623467">
    <property type="component" value="Unassembled WGS sequence"/>
</dbReference>
<sequence>MAYMLPSRLKASFTLFHRNEKKGVGTNRRRHNFHQPLSHTSRNPCAPIISRKELEFSRVVMPFATDTQWPEGLLTIFTVSRRGSGSPEDWYSGPYDKMLNYCFGDGFDFIVARQAPPAHDSGGNLDFLVHVLVLDKNCLPVLLLVVKDDTHLHNPSKRGATDIQMRFQYDQLLHRCPLPTLYGLSLLGTKMRVYTGNTVSMKVNPPSVEQPARGAVDSSFLADQWDLDILSHEGFLKMKEIVDFIKEHSGRA</sequence>
<reference evidence="1" key="1">
    <citation type="submission" date="2020-05" db="EMBL/GenBank/DDBJ databases">
        <title>Mycena genomes resolve the evolution of fungal bioluminescence.</title>
        <authorList>
            <person name="Tsai I.J."/>
        </authorList>
    </citation>
    <scope>NUCLEOTIDE SEQUENCE</scope>
    <source>
        <strain evidence="1">160909Yilan</strain>
    </source>
</reference>
<comment type="caution">
    <text evidence="1">The sequence shown here is derived from an EMBL/GenBank/DDBJ whole genome shotgun (WGS) entry which is preliminary data.</text>
</comment>
<dbReference type="EMBL" id="JACAZH010000028">
    <property type="protein sequence ID" value="KAF7340991.1"/>
    <property type="molecule type" value="Genomic_DNA"/>
</dbReference>
<keyword evidence="2" id="KW-1185">Reference proteome</keyword>
<evidence type="ECO:0000313" key="2">
    <source>
        <dbReference type="Proteomes" id="UP000623467"/>
    </source>
</evidence>
<name>A0A8H7CM08_9AGAR</name>
<organism evidence="1 2">
    <name type="scientific">Mycena sanguinolenta</name>
    <dbReference type="NCBI Taxonomy" id="230812"/>
    <lineage>
        <taxon>Eukaryota</taxon>
        <taxon>Fungi</taxon>
        <taxon>Dikarya</taxon>
        <taxon>Basidiomycota</taxon>
        <taxon>Agaricomycotina</taxon>
        <taxon>Agaricomycetes</taxon>
        <taxon>Agaricomycetidae</taxon>
        <taxon>Agaricales</taxon>
        <taxon>Marasmiineae</taxon>
        <taxon>Mycenaceae</taxon>
        <taxon>Mycena</taxon>
    </lineage>
</organism>
<proteinExistence type="predicted"/>
<dbReference type="OrthoDB" id="3255221at2759"/>
<accession>A0A8H7CM08</accession>
<evidence type="ECO:0000313" key="1">
    <source>
        <dbReference type="EMBL" id="KAF7340991.1"/>
    </source>
</evidence>
<gene>
    <name evidence="1" type="ORF">MSAN_02084500</name>
</gene>
<dbReference type="AlphaFoldDB" id="A0A8H7CM08"/>